<evidence type="ECO:0000256" key="2">
    <source>
        <dbReference type="ARBA" id="ARBA00022759"/>
    </source>
</evidence>
<dbReference type="FunFam" id="3.30.1370.10:FF:000006">
    <property type="entry name" value="Ribonuclease Y"/>
    <property type="match status" value="1"/>
</dbReference>
<dbReference type="InterPro" id="IPR004087">
    <property type="entry name" value="KH_dom"/>
</dbReference>
<feature type="coiled-coil region" evidence="7">
    <location>
        <begin position="72"/>
        <end position="127"/>
    </location>
</feature>
<dbReference type="CDD" id="cd22431">
    <property type="entry name" value="KH-I_RNaseY"/>
    <property type="match status" value="1"/>
</dbReference>
<evidence type="ECO:0000256" key="5">
    <source>
        <dbReference type="HAMAP-Rule" id="MF_00335"/>
    </source>
</evidence>
<dbReference type="SUPFAM" id="SSF54791">
    <property type="entry name" value="Eukaryotic type KH-domain (KH-domain type I)"/>
    <property type="match status" value="1"/>
</dbReference>
<comment type="caution">
    <text evidence="9">The sequence shown here is derived from an EMBL/GenBank/DDBJ whole genome shotgun (WGS) entry which is preliminary data.</text>
</comment>
<dbReference type="SUPFAM" id="SSF109604">
    <property type="entry name" value="HD-domain/PDEase-like"/>
    <property type="match status" value="1"/>
</dbReference>
<dbReference type="PANTHER" id="PTHR12826:SF15">
    <property type="entry name" value="RIBONUCLEASE Y"/>
    <property type="match status" value="1"/>
</dbReference>
<dbReference type="Gene3D" id="1.10.3210.10">
    <property type="entry name" value="Hypothetical protein af1432"/>
    <property type="match status" value="1"/>
</dbReference>
<keyword evidence="4 5" id="KW-0694">RNA-binding</keyword>
<dbReference type="EC" id="3.1.-.-" evidence="5 6"/>
<keyword evidence="7" id="KW-0175">Coiled coil</keyword>
<dbReference type="NCBIfam" id="TIGR03319">
    <property type="entry name" value="RNase_Y"/>
    <property type="match status" value="1"/>
</dbReference>
<dbReference type="Pfam" id="PF00013">
    <property type="entry name" value="KH_1"/>
    <property type="match status" value="1"/>
</dbReference>
<dbReference type="EMBL" id="VBOZ01000025">
    <property type="protein sequence ID" value="TMQ64217.1"/>
    <property type="molecule type" value="Genomic_DNA"/>
</dbReference>
<dbReference type="InterPro" id="IPR006675">
    <property type="entry name" value="HDIG_dom"/>
</dbReference>
<evidence type="ECO:0000256" key="6">
    <source>
        <dbReference type="NCBIfam" id="TIGR03319"/>
    </source>
</evidence>
<dbReference type="GO" id="GO:0006402">
    <property type="term" value="P:mRNA catabolic process"/>
    <property type="evidence" value="ECO:0007669"/>
    <property type="project" value="UniProtKB-UniRule"/>
</dbReference>
<name>A0A538TKR5_UNCEI</name>
<dbReference type="PROSITE" id="PS50084">
    <property type="entry name" value="KH_TYPE_1"/>
    <property type="match status" value="1"/>
</dbReference>
<dbReference type="NCBIfam" id="TIGR00277">
    <property type="entry name" value="HDIG"/>
    <property type="match status" value="1"/>
</dbReference>
<protein>
    <recommendedName>
        <fullName evidence="5 6">Ribonuclease Y</fullName>
        <shortName evidence="5">RNase Y</shortName>
        <ecNumber evidence="5 6">3.1.-.-</ecNumber>
    </recommendedName>
</protein>
<dbReference type="CDD" id="cd00077">
    <property type="entry name" value="HDc"/>
    <property type="match status" value="1"/>
</dbReference>
<organism evidence="9 10">
    <name type="scientific">Eiseniibacteriota bacterium</name>
    <dbReference type="NCBI Taxonomy" id="2212470"/>
    <lineage>
        <taxon>Bacteria</taxon>
        <taxon>Candidatus Eiseniibacteriota</taxon>
    </lineage>
</organism>
<dbReference type="FunFam" id="1.10.3210.10:FF:000022">
    <property type="entry name" value="Ribonuclease Y"/>
    <property type="match status" value="1"/>
</dbReference>
<keyword evidence="1 5" id="KW-0540">Nuclease</keyword>
<dbReference type="GO" id="GO:0004521">
    <property type="term" value="F:RNA endonuclease activity"/>
    <property type="evidence" value="ECO:0007669"/>
    <property type="project" value="UniProtKB-UniRule"/>
</dbReference>
<gene>
    <name evidence="5 9" type="primary">rny</name>
    <name evidence="9" type="ORF">E6K79_08000</name>
</gene>
<dbReference type="InterPro" id="IPR004088">
    <property type="entry name" value="KH_dom_type_1"/>
</dbReference>
<accession>A0A538TKR5</accession>
<sequence>MTLTPWMVLLITLAAAAVAFLLGWVAHRRIGEGKVYNAEQLAAKIVREAEREAENQKKSALLEAKDEWFREKAKLDREVQGQKSEIQKSERALHDLESNLNRRAEVLDKKEREQKKLERDLEVKGESLVERDRELTRVLGEQNARLQRISGMTADEAKSQLIANMENEAKSEAAKRLQEIREETTRNAEKEAREIVTLAIQRCAADHSAETTVSVVHLPNDEMKGRIIGREGRNIRAFETATGIDVIIDDTPEAVILSGFDPVRREIAKRSLQKLVTDGRIHPARIEEIVAKVQKEVEDQIIELGEAAVLEVGVHSMHPEIVKLLGRLQYRTSYGQNILQHSKEVAWICGIMAAQLGFDVQLAKRAGLLHDLGKAVTHEVEGAHAQISMDFAKKYGEPDDVVRAVGYHHHDPTAENLYAVLVMAADAVSGARPGARRESIENYVKRLEALEKIADSFPGVEKSYAIQAGREVRIMVEPKNVDDARAVQLAADVARRVERELQYPGQIKVVVIRETRAMEYAK</sequence>
<dbReference type="AlphaFoldDB" id="A0A538TKR5"/>
<evidence type="ECO:0000313" key="10">
    <source>
        <dbReference type="Proteomes" id="UP000317691"/>
    </source>
</evidence>
<reference evidence="9 10" key="1">
    <citation type="journal article" date="2019" name="Nat. Microbiol.">
        <title>Mediterranean grassland soil C-N compound turnover is dependent on rainfall and depth, and is mediated by genomically divergent microorganisms.</title>
        <authorList>
            <person name="Diamond S."/>
            <person name="Andeer P.F."/>
            <person name="Li Z."/>
            <person name="Crits-Christoph A."/>
            <person name="Burstein D."/>
            <person name="Anantharaman K."/>
            <person name="Lane K.R."/>
            <person name="Thomas B.C."/>
            <person name="Pan C."/>
            <person name="Northen T.R."/>
            <person name="Banfield J.F."/>
        </authorList>
    </citation>
    <scope>NUCLEOTIDE SEQUENCE [LARGE SCALE GENOMIC DNA]</scope>
    <source>
        <strain evidence="9">WS_9</strain>
    </source>
</reference>
<evidence type="ECO:0000259" key="8">
    <source>
        <dbReference type="PROSITE" id="PS51831"/>
    </source>
</evidence>
<dbReference type="HAMAP" id="MF_00335">
    <property type="entry name" value="RNase_Y"/>
    <property type="match status" value="1"/>
</dbReference>
<dbReference type="GO" id="GO:0016787">
    <property type="term" value="F:hydrolase activity"/>
    <property type="evidence" value="ECO:0007669"/>
    <property type="project" value="UniProtKB-KW"/>
</dbReference>
<dbReference type="PANTHER" id="PTHR12826">
    <property type="entry name" value="RIBONUCLEASE Y"/>
    <property type="match status" value="1"/>
</dbReference>
<evidence type="ECO:0000256" key="7">
    <source>
        <dbReference type="SAM" id="Coils"/>
    </source>
</evidence>
<comment type="function">
    <text evidence="5">Endoribonuclease that initiates mRNA decay.</text>
</comment>
<keyword evidence="2 5" id="KW-0255">Endonuclease</keyword>
<dbReference type="GO" id="GO:0003723">
    <property type="term" value="F:RNA binding"/>
    <property type="evidence" value="ECO:0007669"/>
    <property type="project" value="UniProtKB-UniRule"/>
</dbReference>
<dbReference type="InterPro" id="IPR017705">
    <property type="entry name" value="Ribonuclease_Y"/>
</dbReference>
<evidence type="ECO:0000313" key="9">
    <source>
        <dbReference type="EMBL" id="TMQ64217.1"/>
    </source>
</evidence>
<dbReference type="SMART" id="SM00322">
    <property type="entry name" value="KH"/>
    <property type="match status" value="1"/>
</dbReference>
<dbReference type="GO" id="GO:0005886">
    <property type="term" value="C:plasma membrane"/>
    <property type="evidence" value="ECO:0007669"/>
    <property type="project" value="UniProtKB-UniRule"/>
</dbReference>
<dbReference type="PROSITE" id="PS51831">
    <property type="entry name" value="HD"/>
    <property type="match status" value="1"/>
</dbReference>
<feature type="coiled-coil region" evidence="7">
    <location>
        <begin position="163"/>
        <end position="194"/>
    </location>
</feature>
<dbReference type="InterPro" id="IPR022711">
    <property type="entry name" value="RNase_Y_N"/>
</dbReference>
<dbReference type="Pfam" id="PF12072">
    <property type="entry name" value="RNase_Y_N"/>
    <property type="match status" value="1"/>
</dbReference>
<dbReference type="InterPro" id="IPR003607">
    <property type="entry name" value="HD/PDEase_dom"/>
</dbReference>
<dbReference type="Pfam" id="PF01966">
    <property type="entry name" value="HD"/>
    <property type="match status" value="1"/>
</dbReference>
<proteinExistence type="inferred from homology"/>
<keyword evidence="3 5" id="KW-0378">Hydrolase</keyword>
<comment type="similarity">
    <text evidence="5">Belongs to the RNase Y family.</text>
</comment>
<dbReference type="InterPro" id="IPR036612">
    <property type="entry name" value="KH_dom_type_1_sf"/>
</dbReference>
<feature type="domain" description="HD" evidence="8">
    <location>
        <begin position="338"/>
        <end position="431"/>
    </location>
</feature>
<evidence type="ECO:0000256" key="1">
    <source>
        <dbReference type="ARBA" id="ARBA00022722"/>
    </source>
</evidence>
<dbReference type="SMART" id="SM00471">
    <property type="entry name" value="HDc"/>
    <property type="match status" value="1"/>
</dbReference>
<evidence type="ECO:0000256" key="3">
    <source>
        <dbReference type="ARBA" id="ARBA00022801"/>
    </source>
</evidence>
<evidence type="ECO:0000256" key="4">
    <source>
        <dbReference type="ARBA" id="ARBA00022884"/>
    </source>
</evidence>
<dbReference type="Proteomes" id="UP000317691">
    <property type="component" value="Unassembled WGS sequence"/>
</dbReference>
<dbReference type="InterPro" id="IPR006674">
    <property type="entry name" value="HD_domain"/>
</dbReference>